<dbReference type="Gene3D" id="3.30.465.10">
    <property type="match status" value="1"/>
</dbReference>
<evidence type="ECO:0000256" key="3">
    <source>
        <dbReference type="ARBA" id="ARBA00004496"/>
    </source>
</evidence>
<dbReference type="GO" id="GO:0009252">
    <property type="term" value="P:peptidoglycan biosynthetic process"/>
    <property type="evidence" value="ECO:0007669"/>
    <property type="project" value="UniProtKB-UniRule"/>
</dbReference>
<reference evidence="22 23" key="1">
    <citation type="journal article" date="2019" name="Biochem. Eng. J.">
        <title>Metabolic engineering of the marine bacteria Neptunomonas concharum for the production of acetoin and meso-2,3-butanediol from acetate.</title>
        <authorList>
            <person name="Li W."/>
            <person name="Pu N."/>
            <person name="Liu C.-X."/>
            <person name="Yuan Q.-P."/>
            <person name="Li Z.-J."/>
        </authorList>
    </citation>
    <scope>NUCLEOTIDE SEQUENCE [LARGE SCALE GENOMIC DNA]</scope>
    <source>
        <strain evidence="22 23">JCM17730</strain>
    </source>
</reference>
<evidence type="ECO:0000313" key="23">
    <source>
        <dbReference type="Proteomes" id="UP000324760"/>
    </source>
</evidence>
<keyword evidence="23" id="KW-1185">Reference proteome</keyword>
<feature type="domain" description="FAD-binding PCMH-type" evidence="21">
    <location>
        <begin position="17"/>
        <end position="186"/>
    </location>
</feature>
<keyword evidence="16 20" id="KW-0131">Cell cycle</keyword>
<evidence type="ECO:0000256" key="18">
    <source>
        <dbReference type="ARBA" id="ARBA00031026"/>
    </source>
</evidence>
<evidence type="ECO:0000256" key="19">
    <source>
        <dbReference type="ARBA" id="ARBA00048914"/>
    </source>
</evidence>
<comment type="catalytic activity">
    <reaction evidence="19 20">
        <text>UDP-N-acetyl-alpha-D-muramate + NADP(+) = UDP-N-acetyl-3-O-(1-carboxyvinyl)-alpha-D-glucosamine + NADPH + H(+)</text>
        <dbReference type="Rhea" id="RHEA:12248"/>
        <dbReference type="ChEBI" id="CHEBI:15378"/>
        <dbReference type="ChEBI" id="CHEBI:57783"/>
        <dbReference type="ChEBI" id="CHEBI:58349"/>
        <dbReference type="ChEBI" id="CHEBI:68483"/>
        <dbReference type="ChEBI" id="CHEBI:70757"/>
        <dbReference type="EC" id="1.3.1.98"/>
    </reaction>
</comment>
<dbReference type="Proteomes" id="UP000324760">
    <property type="component" value="Chromosome"/>
</dbReference>
<gene>
    <name evidence="20 22" type="primary">murB</name>
    <name evidence="22" type="ORF">F0U83_06675</name>
</gene>
<feature type="active site" evidence="20">
    <location>
        <position position="332"/>
    </location>
</feature>
<evidence type="ECO:0000256" key="2">
    <source>
        <dbReference type="ARBA" id="ARBA00003921"/>
    </source>
</evidence>
<dbReference type="InterPro" id="IPR036318">
    <property type="entry name" value="FAD-bd_PCMH-like_sf"/>
</dbReference>
<comment type="pathway">
    <text evidence="4 20">Cell wall biogenesis; peptidoglycan biosynthesis.</text>
</comment>
<dbReference type="InterPro" id="IPR011601">
    <property type="entry name" value="MurB_C"/>
</dbReference>
<evidence type="ECO:0000256" key="10">
    <source>
        <dbReference type="ARBA" id="ARBA00022630"/>
    </source>
</evidence>
<dbReference type="Pfam" id="PF01565">
    <property type="entry name" value="FAD_binding_4"/>
    <property type="match status" value="1"/>
</dbReference>
<comment type="similarity">
    <text evidence="5 20">Belongs to the MurB family.</text>
</comment>
<evidence type="ECO:0000256" key="1">
    <source>
        <dbReference type="ARBA" id="ARBA00001974"/>
    </source>
</evidence>
<dbReference type="GO" id="GO:0008762">
    <property type="term" value="F:UDP-N-acetylmuramate dehydrogenase activity"/>
    <property type="evidence" value="ECO:0007669"/>
    <property type="project" value="UniProtKB-UniRule"/>
</dbReference>
<dbReference type="OrthoDB" id="9804753at2"/>
<dbReference type="NCBIfam" id="TIGR00179">
    <property type="entry name" value="murB"/>
    <property type="match status" value="1"/>
</dbReference>
<keyword evidence="14 20" id="KW-0573">Peptidoglycan synthesis</keyword>
<keyword evidence="12 20" id="KW-0521">NADP</keyword>
<dbReference type="InterPro" id="IPR036635">
    <property type="entry name" value="MurB_C_sf"/>
</dbReference>
<evidence type="ECO:0000256" key="9">
    <source>
        <dbReference type="ARBA" id="ARBA00022618"/>
    </source>
</evidence>
<dbReference type="InterPro" id="IPR016167">
    <property type="entry name" value="FAD-bd_PCMH_sub1"/>
</dbReference>
<keyword evidence="13 20" id="KW-0133">Cell shape</keyword>
<evidence type="ECO:0000256" key="16">
    <source>
        <dbReference type="ARBA" id="ARBA00023306"/>
    </source>
</evidence>
<keyword evidence="15 20" id="KW-0560">Oxidoreductase</keyword>
<evidence type="ECO:0000256" key="5">
    <source>
        <dbReference type="ARBA" id="ARBA00010485"/>
    </source>
</evidence>
<keyword evidence="8 20" id="KW-0963">Cytoplasm</keyword>
<organism evidence="22 23">
    <name type="scientific">Neptunomonas concharum</name>
    <dbReference type="NCBI Taxonomy" id="1031538"/>
    <lineage>
        <taxon>Bacteria</taxon>
        <taxon>Pseudomonadati</taxon>
        <taxon>Pseudomonadota</taxon>
        <taxon>Gammaproteobacteria</taxon>
        <taxon>Oceanospirillales</taxon>
        <taxon>Oceanospirillaceae</taxon>
        <taxon>Neptunomonas</taxon>
    </lineage>
</organism>
<evidence type="ECO:0000256" key="20">
    <source>
        <dbReference type="HAMAP-Rule" id="MF_00037"/>
    </source>
</evidence>
<dbReference type="PANTHER" id="PTHR21071">
    <property type="entry name" value="UDP-N-ACETYLENOLPYRUVOYLGLUCOSAMINE REDUCTASE"/>
    <property type="match status" value="1"/>
</dbReference>
<dbReference type="InterPro" id="IPR016169">
    <property type="entry name" value="FAD-bd_PCMH_sub2"/>
</dbReference>
<dbReference type="GO" id="GO:0071949">
    <property type="term" value="F:FAD binding"/>
    <property type="evidence" value="ECO:0007669"/>
    <property type="project" value="InterPro"/>
</dbReference>
<keyword evidence="9 20" id="KW-0132">Cell division</keyword>
<evidence type="ECO:0000256" key="13">
    <source>
        <dbReference type="ARBA" id="ARBA00022960"/>
    </source>
</evidence>
<dbReference type="InterPro" id="IPR006094">
    <property type="entry name" value="Oxid_FAD_bind_N"/>
</dbReference>
<dbReference type="Pfam" id="PF02873">
    <property type="entry name" value="MurB_C"/>
    <property type="match status" value="1"/>
</dbReference>
<feature type="active site" description="Proton donor" evidence="20">
    <location>
        <position position="236"/>
    </location>
</feature>
<dbReference type="GO" id="GO:0051301">
    <property type="term" value="P:cell division"/>
    <property type="evidence" value="ECO:0007669"/>
    <property type="project" value="UniProtKB-KW"/>
</dbReference>
<dbReference type="InterPro" id="IPR003170">
    <property type="entry name" value="MurB"/>
</dbReference>
<feature type="active site" evidence="20">
    <location>
        <position position="163"/>
    </location>
</feature>
<evidence type="ECO:0000256" key="17">
    <source>
        <dbReference type="ARBA" id="ARBA00023316"/>
    </source>
</evidence>
<dbReference type="AlphaFoldDB" id="A0A5P1RAV6"/>
<evidence type="ECO:0000256" key="15">
    <source>
        <dbReference type="ARBA" id="ARBA00023002"/>
    </source>
</evidence>
<dbReference type="Gene3D" id="3.90.78.10">
    <property type="entry name" value="UDP-N-acetylenolpyruvoylglucosamine reductase, C-terminal domain"/>
    <property type="match status" value="1"/>
</dbReference>
<dbReference type="GO" id="GO:0005829">
    <property type="term" value="C:cytosol"/>
    <property type="evidence" value="ECO:0007669"/>
    <property type="project" value="TreeGrafter"/>
</dbReference>
<dbReference type="NCBIfam" id="NF010478">
    <property type="entry name" value="PRK13903.1"/>
    <property type="match status" value="1"/>
</dbReference>
<evidence type="ECO:0000256" key="11">
    <source>
        <dbReference type="ARBA" id="ARBA00022827"/>
    </source>
</evidence>
<evidence type="ECO:0000256" key="8">
    <source>
        <dbReference type="ARBA" id="ARBA00022490"/>
    </source>
</evidence>
<protein>
    <recommendedName>
        <fullName evidence="7 20">UDP-N-acetylenolpyruvoylglucosamine reductase</fullName>
        <ecNumber evidence="6 20">1.3.1.98</ecNumber>
    </recommendedName>
    <alternativeName>
        <fullName evidence="18 20">UDP-N-acetylmuramate dehydrogenase</fullName>
    </alternativeName>
</protein>
<evidence type="ECO:0000259" key="21">
    <source>
        <dbReference type="PROSITE" id="PS51387"/>
    </source>
</evidence>
<dbReference type="SUPFAM" id="SSF56194">
    <property type="entry name" value="Uridine diphospho-N-Acetylenolpyruvylglucosamine reductase, MurB, C-terminal domain"/>
    <property type="match status" value="1"/>
</dbReference>
<dbReference type="PANTHER" id="PTHR21071:SF4">
    <property type="entry name" value="UDP-N-ACETYLENOLPYRUVOYLGLUCOSAMINE REDUCTASE"/>
    <property type="match status" value="1"/>
</dbReference>
<keyword evidence="17 20" id="KW-0961">Cell wall biogenesis/degradation</keyword>
<dbReference type="Gene3D" id="3.30.43.10">
    <property type="entry name" value="Uridine Diphospho-n-acetylenolpyruvylglucosamine Reductase, domain 2"/>
    <property type="match status" value="1"/>
</dbReference>
<dbReference type="KEGG" id="ncu:F0U83_06675"/>
<proteinExistence type="inferred from homology"/>
<dbReference type="PROSITE" id="PS51387">
    <property type="entry name" value="FAD_PCMH"/>
    <property type="match status" value="1"/>
</dbReference>
<dbReference type="HAMAP" id="MF_00037">
    <property type="entry name" value="MurB"/>
    <property type="match status" value="1"/>
</dbReference>
<accession>A0A5P1RAV6</accession>
<evidence type="ECO:0000256" key="4">
    <source>
        <dbReference type="ARBA" id="ARBA00004752"/>
    </source>
</evidence>
<dbReference type="RefSeq" id="WP_138988466.1">
    <property type="nucleotide sequence ID" value="NZ_CP043869.1"/>
</dbReference>
<evidence type="ECO:0000256" key="6">
    <source>
        <dbReference type="ARBA" id="ARBA00012518"/>
    </source>
</evidence>
<comment type="cofactor">
    <cofactor evidence="1 20">
        <name>FAD</name>
        <dbReference type="ChEBI" id="CHEBI:57692"/>
    </cofactor>
</comment>
<dbReference type="EMBL" id="CP043869">
    <property type="protein sequence ID" value="QEQ96411.1"/>
    <property type="molecule type" value="Genomic_DNA"/>
</dbReference>
<dbReference type="InterPro" id="IPR016166">
    <property type="entry name" value="FAD-bd_PCMH"/>
</dbReference>
<comment type="function">
    <text evidence="2 20">Cell wall formation.</text>
</comment>
<keyword evidence="11 20" id="KW-0274">FAD</keyword>
<comment type="subcellular location">
    <subcellularLocation>
        <location evidence="3 20">Cytoplasm</location>
    </subcellularLocation>
</comment>
<evidence type="ECO:0000256" key="7">
    <source>
        <dbReference type="ARBA" id="ARBA00015188"/>
    </source>
</evidence>
<evidence type="ECO:0000313" key="22">
    <source>
        <dbReference type="EMBL" id="QEQ96411.1"/>
    </source>
</evidence>
<dbReference type="SUPFAM" id="SSF56176">
    <property type="entry name" value="FAD-binding/transporter-associated domain-like"/>
    <property type="match status" value="1"/>
</dbReference>
<keyword evidence="10 20" id="KW-0285">Flavoprotein</keyword>
<evidence type="ECO:0000256" key="12">
    <source>
        <dbReference type="ARBA" id="ARBA00022857"/>
    </source>
</evidence>
<evidence type="ECO:0000256" key="14">
    <source>
        <dbReference type="ARBA" id="ARBA00022984"/>
    </source>
</evidence>
<dbReference type="EC" id="1.3.1.98" evidence="6 20"/>
<sequence length="339" mass="37171">MNIQHQCPLDQLNTLGFPATAEAFVSVTSEQMLTDAVHYADKQGLKLHILGGGSNILVTPNVSGLVVKMDIKGRTVNMSGDSALLTLGAGEEWHKTVAWSVAQGFSGIESMALIPGSVGAAPVQNIGAYGTELKDNFVHLRAYDIEQKRWVDFDKKACQFAYRDSLFKQQPGRYIITEVTLSLSKVAAPRLKYAALQGFFDQKGINAPSLSQIFDAVCEVRRSKLPDPATLGNAGSFFKNPVITNSQCDALISHFPDLVRYPDQPGYTKLAAGWLIDQCHWKGKRQGNVGVYDKQALVLVHYGDGQLDELLDLSEQIQTSVQSKFGVSLEREPQIFPLI</sequence>
<name>A0A5P1RAV6_9GAMM</name>
<dbReference type="NCBIfam" id="NF000755">
    <property type="entry name" value="PRK00046.1"/>
    <property type="match status" value="1"/>
</dbReference>
<dbReference type="UniPathway" id="UPA00219"/>
<dbReference type="GO" id="GO:0008360">
    <property type="term" value="P:regulation of cell shape"/>
    <property type="evidence" value="ECO:0007669"/>
    <property type="project" value="UniProtKB-KW"/>
</dbReference>
<dbReference type="GO" id="GO:0071555">
    <property type="term" value="P:cell wall organization"/>
    <property type="evidence" value="ECO:0007669"/>
    <property type="project" value="UniProtKB-KW"/>
</dbReference>